<dbReference type="HOGENOM" id="CLU_188861_0_0_6"/>
<dbReference type="PATRIC" id="fig|1217710.3.peg.998"/>
<sequence>MQSIRVSSICFILGLMLPNFAHAESVHPAVILLSSSLIFLIFLSVYVIYKVRRSLRNHIDKSVD</sequence>
<evidence type="ECO:0000256" key="1">
    <source>
        <dbReference type="SAM" id="Phobius"/>
    </source>
</evidence>
<organism evidence="2 3">
    <name type="scientific">Acinetobacter variabilis</name>
    <dbReference type="NCBI Taxonomy" id="70346"/>
    <lineage>
        <taxon>Bacteria</taxon>
        <taxon>Pseudomonadati</taxon>
        <taxon>Pseudomonadota</taxon>
        <taxon>Gammaproteobacteria</taxon>
        <taxon>Moraxellales</taxon>
        <taxon>Moraxellaceae</taxon>
        <taxon>Acinetobacter</taxon>
    </lineage>
</organism>
<evidence type="ECO:0000313" key="3">
    <source>
        <dbReference type="Proteomes" id="UP000013070"/>
    </source>
</evidence>
<evidence type="ECO:0008006" key="4">
    <source>
        <dbReference type="Google" id="ProtNLM"/>
    </source>
</evidence>
<dbReference type="AlphaFoldDB" id="N8WZ27"/>
<dbReference type="eggNOG" id="ENOG50302X7">
    <property type="taxonomic scope" value="Bacteria"/>
</dbReference>
<keyword evidence="1" id="KW-1133">Transmembrane helix</keyword>
<comment type="caution">
    <text evidence="2">The sequence shown here is derived from an EMBL/GenBank/DDBJ whole genome shotgun (WGS) entry which is preliminary data.</text>
</comment>
<proteinExistence type="predicted"/>
<evidence type="ECO:0000313" key="2">
    <source>
        <dbReference type="EMBL" id="ENV00145.1"/>
    </source>
</evidence>
<protein>
    <recommendedName>
        <fullName evidence="4">CcmD family protein</fullName>
    </recommendedName>
</protein>
<keyword evidence="1" id="KW-0472">Membrane</keyword>
<dbReference type="RefSeq" id="WP_004781776.1">
    <property type="nucleotide sequence ID" value="NZ_DAINTC010000013.1"/>
</dbReference>
<keyword evidence="1" id="KW-0812">Transmembrane</keyword>
<reference evidence="2 3" key="1">
    <citation type="submission" date="2013-02" db="EMBL/GenBank/DDBJ databases">
        <title>The Genome Sequence of Acinetobacter sp. NIPH 899.</title>
        <authorList>
            <consortium name="The Broad Institute Genome Sequencing Platform"/>
            <consortium name="The Broad Institute Genome Sequencing Center for Infectious Disease"/>
            <person name="Cerqueira G."/>
            <person name="Feldgarden M."/>
            <person name="Courvalin P."/>
            <person name="Perichon B."/>
            <person name="Grillot-Courvalin C."/>
            <person name="Clermont D."/>
            <person name="Rocha E."/>
            <person name="Yoon E.-J."/>
            <person name="Nemec A."/>
            <person name="Walker B."/>
            <person name="Young S.K."/>
            <person name="Zeng Q."/>
            <person name="Gargeya S."/>
            <person name="Fitzgerald M."/>
            <person name="Haas B."/>
            <person name="Abouelleil A."/>
            <person name="Alvarado L."/>
            <person name="Arachchi H.M."/>
            <person name="Berlin A.M."/>
            <person name="Chapman S.B."/>
            <person name="Dewar J."/>
            <person name="Goldberg J."/>
            <person name="Griggs A."/>
            <person name="Gujja S."/>
            <person name="Hansen M."/>
            <person name="Howarth C."/>
            <person name="Imamovic A."/>
            <person name="Larimer J."/>
            <person name="McCowan C."/>
            <person name="Murphy C."/>
            <person name="Neiman D."/>
            <person name="Pearson M."/>
            <person name="Priest M."/>
            <person name="Roberts A."/>
            <person name="Saif S."/>
            <person name="Shea T."/>
            <person name="Sisk P."/>
            <person name="Sykes S."/>
            <person name="Wortman J."/>
            <person name="Nusbaum C."/>
            <person name="Birren B."/>
        </authorList>
    </citation>
    <scope>NUCLEOTIDE SEQUENCE [LARGE SCALE GENOMIC DNA]</scope>
    <source>
        <strain evidence="2 3">NIPH 899</strain>
    </source>
</reference>
<dbReference type="Proteomes" id="UP000013070">
    <property type="component" value="Unassembled WGS sequence"/>
</dbReference>
<gene>
    <name evidence="2" type="ORF">F969_01054</name>
</gene>
<accession>N8WZ27</accession>
<feature type="transmembrane region" description="Helical" evidence="1">
    <location>
        <begin position="33"/>
        <end position="49"/>
    </location>
</feature>
<keyword evidence="3" id="KW-1185">Reference proteome</keyword>
<dbReference type="EMBL" id="APPE01000041">
    <property type="protein sequence ID" value="ENV00145.1"/>
    <property type="molecule type" value="Genomic_DNA"/>
</dbReference>
<name>N8WZ27_9GAMM</name>